<feature type="region of interest" description="Disordered" evidence="1">
    <location>
        <begin position="23"/>
        <end position="60"/>
    </location>
</feature>
<dbReference type="Proteomes" id="UP000240461">
    <property type="component" value="Segment"/>
</dbReference>
<evidence type="ECO:0000259" key="2">
    <source>
        <dbReference type="PROSITE" id="PS50948"/>
    </source>
</evidence>
<organism evidence="3 4">
    <name type="scientific">Acanthamoeba polyphaga mimivirus Kroon</name>
    <dbReference type="NCBI Taxonomy" id="3069720"/>
    <lineage>
        <taxon>Viruses</taxon>
        <taxon>Varidnaviria</taxon>
        <taxon>Bamfordvirae</taxon>
        <taxon>Nucleocytoviricota</taxon>
        <taxon>Megaviricetes</taxon>
        <taxon>Imitervirales</taxon>
        <taxon>Mimiviridae</taxon>
        <taxon>Megamimivirinae</taxon>
        <taxon>Mimivirus</taxon>
        <taxon>Mimivirus lagoaense</taxon>
    </lineage>
</organism>
<keyword evidence="4" id="KW-1185">Reference proteome</keyword>
<name>A0A0G2Y378_9VIRU</name>
<accession>A0A0G2Y378</accession>
<feature type="domain" description="Apple" evidence="2">
    <location>
        <begin position="65"/>
        <end position="140"/>
    </location>
</feature>
<reference evidence="3 4" key="1">
    <citation type="submission" date="2014-10" db="EMBL/GenBank/DDBJ databases">
        <title>Pan-genome analysis of Brazilian lineage A amoebal mimiviruses.</title>
        <authorList>
            <person name="Assis F.L."/>
            <person name="Abrahao J.S."/>
            <person name="Kroon E.G."/>
            <person name="Dornas F.P."/>
            <person name="Andrade K.R."/>
            <person name="Borato P.V.M."/>
            <person name="Pilotto M.R."/>
            <person name="Benamar S."/>
            <person name="LaScola B."/>
            <person name="Colson P."/>
        </authorList>
    </citation>
    <scope>NUCLEOTIDE SEQUENCE [LARGE SCALE GENOMIC DNA]</scope>
    <source>
        <strain evidence="3 4">Kroon</strain>
    </source>
</reference>
<dbReference type="InterPro" id="IPR003609">
    <property type="entry name" value="Pan_app"/>
</dbReference>
<protein>
    <submittedName>
        <fullName evidence="3">PAN domain-containing protein</fullName>
    </submittedName>
</protein>
<evidence type="ECO:0000256" key="1">
    <source>
        <dbReference type="SAM" id="MobiDB-lite"/>
    </source>
</evidence>
<dbReference type="PROSITE" id="PS50948">
    <property type="entry name" value="PAN"/>
    <property type="match status" value="1"/>
</dbReference>
<evidence type="ECO:0000313" key="3">
    <source>
        <dbReference type="EMBL" id="AKI80218.1"/>
    </source>
</evidence>
<evidence type="ECO:0000313" key="4">
    <source>
        <dbReference type="Proteomes" id="UP000240461"/>
    </source>
</evidence>
<feature type="compositionally biased region" description="Low complexity" evidence="1">
    <location>
        <begin position="30"/>
        <end position="60"/>
    </location>
</feature>
<dbReference type="SUPFAM" id="SSF57414">
    <property type="entry name" value="Hairpin loop containing domain-like"/>
    <property type="match status" value="2"/>
</dbReference>
<dbReference type="EMBL" id="KM982402">
    <property type="protein sequence ID" value="AKI80218.1"/>
    <property type="molecule type" value="Genomic_DNA"/>
</dbReference>
<sequence>MILGGLGAYFFYSRYRHRKNIPPIQPINPPSSITPIQPINPPSSITPIQPSGPPSSGNNPVPASCPAYQLVNSKAITLVPLPTDTSNVKNAQDCQNLCTQNPDCYFYNYVGLFDGCSLMQGTVDNNVMTGFAIRGSEDGCPKWARYNTSIQGFNTGNPSNVESEEKCQQLCQQNSSCDWYTYDIGKKTCTLNKAIDFNTSTLGIKIPR</sequence>
<dbReference type="Pfam" id="PF00024">
    <property type="entry name" value="PAN_1"/>
    <property type="match status" value="2"/>
</dbReference>
<dbReference type="Gene3D" id="3.50.4.10">
    <property type="entry name" value="Hepatocyte Growth Factor"/>
    <property type="match status" value="2"/>
</dbReference>
<dbReference type="KEGG" id="vg:80514016"/>
<proteinExistence type="predicted"/>